<gene>
    <name evidence="1" type="ORF">H9830_08835</name>
</gene>
<reference evidence="1" key="2">
    <citation type="submission" date="2021-04" db="EMBL/GenBank/DDBJ databases">
        <authorList>
            <person name="Gilroy R."/>
        </authorList>
    </citation>
    <scope>NUCLEOTIDE SEQUENCE</scope>
    <source>
        <strain evidence="1">ChiGjej1B1-98</strain>
    </source>
</reference>
<dbReference type="InterPro" id="IPR007711">
    <property type="entry name" value="HigB-1"/>
</dbReference>
<dbReference type="PANTHER" id="PTHR40266">
    <property type="entry name" value="TOXIN HIGB-1"/>
    <property type="match status" value="1"/>
</dbReference>
<evidence type="ECO:0000313" key="1">
    <source>
        <dbReference type="EMBL" id="HIY66364.1"/>
    </source>
</evidence>
<dbReference type="PANTHER" id="PTHR40266:SF2">
    <property type="entry name" value="TOXIN HIGB-1"/>
    <property type="match status" value="1"/>
</dbReference>
<dbReference type="AlphaFoldDB" id="A0A9D2C9Z7"/>
<sequence>MIRSFGSKETERVWRRERVPSLDPRILRAALRKLRQVGSATVLDDLRSPPGNRLEVLNGDRVGLHSIRINDQWRICFKWTDAGPEEVEIVDYH</sequence>
<accession>A0A9D2C9Z7</accession>
<comment type="caution">
    <text evidence="1">The sequence shown here is derived from an EMBL/GenBank/DDBJ whole genome shotgun (WGS) entry which is preliminary data.</text>
</comment>
<dbReference type="Pfam" id="PF05015">
    <property type="entry name" value="HigB-like_toxin"/>
    <property type="match status" value="1"/>
</dbReference>
<proteinExistence type="predicted"/>
<dbReference type="EMBL" id="DXDC01000268">
    <property type="protein sequence ID" value="HIY66364.1"/>
    <property type="molecule type" value="Genomic_DNA"/>
</dbReference>
<dbReference type="InterPro" id="IPR035093">
    <property type="entry name" value="RelE/ParE_toxin_dom_sf"/>
</dbReference>
<dbReference type="SUPFAM" id="SSF143011">
    <property type="entry name" value="RelE-like"/>
    <property type="match status" value="1"/>
</dbReference>
<evidence type="ECO:0000313" key="2">
    <source>
        <dbReference type="Proteomes" id="UP000824005"/>
    </source>
</evidence>
<organism evidence="1 2">
    <name type="scientific">Candidatus Agrococcus pullicola</name>
    <dbReference type="NCBI Taxonomy" id="2838429"/>
    <lineage>
        <taxon>Bacteria</taxon>
        <taxon>Bacillati</taxon>
        <taxon>Actinomycetota</taxon>
        <taxon>Actinomycetes</taxon>
        <taxon>Micrococcales</taxon>
        <taxon>Microbacteriaceae</taxon>
        <taxon>Agrococcus</taxon>
    </lineage>
</organism>
<protein>
    <submittedName>
        <fullName evidence="1">Type II toxin-antitoxin system RelE/ParE family toxin</fullName>
    </submittedName>
</protein>
<name>A0A9D2C9Z7_9MICO</name>
<dbReference type="Proteomes" id="UP000824005">
    <property type="component" value="Unassembled WGS sequence"/>
</dbReference>
<dbReference type="Gene3D" id="3.30.2310.20">
    <property type="entry name" value="RelE-like"/>
    <property type="match status" value="1"/>
</dbReference>
<reference evidence="1" key="1">
    <citation type="journal article" date="2021" name="PeerJ">
        <title>Extensive microbial diversity within the chicken gut microbiome revealed by metagenomics and culture.</title>
        <authorList>
            <person name="Gilroy R."/>
            <person name="Ravi A."/>
            <person name="Getino M."/>
            <person name="Pursley I."/>
            <person name="Horton D.L."/>
            <person name="Alikhan N.F."/>
            <person name="Baker D."/>
            <person name="Gharbi K."/>
            <person name="Hall N."/>
            <person name="Watson M."/>
            <person name="Adriaenssens E.M."/>
            <person name="Foster-Nyarko E."/>
            <person name="Jarju S."/>
            <person name="Secka A."/>
            <person name="Antonio M."/>
            <person name="Oren A."/>
            <person name="Chaudhuri R.R."/>
            <person name="La Ragione R."/>
            <person name="Hildebrand F."/>
            <person name="Pallen M.J."/>
        </authorList>
    </citation>
    <scope>NUCLEOTIDE SEQUENCE</scope>
    <source>
        <strain evidence="1">ChiGjej1B1-98</strain>
    </source>
</reference>